<name>A0A8S1RPT0_9CILI</name>
<keyword evidence="2" id="KW-1185">Reference proteome</keyword>
<gene>
    <name evidence="1" type="ORF">PSON_ATCC_30995.1.T3260001</name>
</gene>
<dbReference type="EMBL" id="CAJJDN010000326">
    <property type="protein sequence ID" value="CAD8130761.1"/>
    <property type="molecule type" value="Genomic_DNA"/>
</dbReference>
<proteinExistence type="predicted"/>
<accession>A0A8S1RPT0</accession>
<protein>
    <submittedName>
        <fullName evidence="1">Uncharacterized protein</fullName>
    </submittedName>
</protein>
<evidence type="ECO:0000313" key="1">
    <source>
        <dbReference type="EMBL" id="CAD8130761.1"/>
    </source>
</evidence>
<dbReference type="AlphaFoldDB" id="A0A8S1RPT0"/>
<reference evidence="1" key="1">
    <citation type="submission" date="2021-01" db="EMBL/GenBank/DDBJ databases">
        <authorList>
            <consortium name="Genoscope - CEA"/>
            <person name="William W."/>
        </authorList>
    </citation>
    <scope>NUCLEOTIDE SEQUENCE</scope>
</reference>
<dbReference type="Proteomes" id="UP000692954">
    <property type="component" value="Unassembled WGS sequence"/>
</dbReference>
<comment type="caution">
    <text evidence="1">The sequence shown here is derived from an EMBL/GenBank/DDBJ whole genome shotgun (WGS) entry which is preliminary data.</text>
</comment>
<evidence type="ECO:0000313" key="2">
    <source>
        <dbReference type="Proteomes" id="UP000692954"/>
    </source>
</evidence>
<sequence>MKSFLVQLEKVLKSLRKFEYFDPSKWIIQLPTQIQLSKGVKSKILINLDNKLYRWRDTIGFTLFNDIYLCHYQN</sequence>
<organism evidence="1 2">
    <name type="scientific">Paramecium sonneborni</name>
    <dbReference type="NCBI Taxonomy" id="65129"/>
    <lineage>
        <taxon>Eukaryota</taxon>
        <taxon>Sar</taxon>
        <taxon>Alveolata</taxon>
        <taxon>Ciliophora</taxon>
        <taxon>Intramacronucleata</taxon>
        <taxon>Oligohymenophorea</taxon>
        <taxon>Peniculida</taxon>
        <taxon>Parameciidae</taxon>
        <taxon>Paramecium</taxon>
    </lineage>
</organism>